<dbReference type="AlphaFoldDB" id="A0A0P1ISP5"/>
<dbReference type="InterPro" id="IPR001543">
    <property type="entry name" value="FliN-like_C"/>
</dbReference>
<keyword evidence="2" id="KW-0282">Flagellum</keyword>
<accession>A0A0P1ISP5</accession>
<name>A0A0P1ISP5_9RHOB</name>
<feature type="domain" description="Flagellar motor switch protein FliN-like C-terminal" evidence="1">
    <location>
        <begin position="192"/>
        <end position="259"/>
    </location>
</feature>
<evidence type="ECO:0000259" key="1">
    <source>
        <dbReference type="Pfam" id="PF01052"/>
    </source>
</evidence>
<sequence>MGKVLSLSFERAARDTMGLMFQVEECRYALQGISDLPTTLPDTAMWCLLDCAAGDIAAMSVDLQLLAGLIEFQTLGCVLKNKAPERAPTRVDGSLLMAVADDALARLSVDLEGDPHHAWAQDYRYGAMIESKRALVLSLLAEQFHVFSLQVSLESGAKSGCIQIAFPVLPDVSEAPVEAEEETAEIEAFQSEIRRAPAVTEAVLARVAVPYSRLANLAVGDVLELPIDCLNNLTLEVSGQVVLAKATLGKVNGLRAAKIRLPASQEVKGHKPYDPVAERPDTPDEEILKETEAFLPEVEAVEDVAVLQTPEEETEPVLPEEDIEDFSDLDDLDIAVPQVAAG</sequence>
<evidence type="ECO:0000313" key="3">
    <source>
        <dbReference type="Proteomes" id="UP000051870"/>
    </source>
</evidence>
<dbReference type="EMBL" id="CYTW01000002">
    <property type="protein sequence ID" value="CUK01871.1"/>
    <property type="molecule type" value="Genomic_DNA"/>
</dbReference>
<proteinExistence type="predicted"/>
<protein>
    <submittedName>
        <fullName evidence="2">Flagellar motor switch protein FliM</fullName>
    </submittedName>
</protein>
<dbReference type="Proteomes" id="UP000051870">
    <property type="component" value="Unassembled WGS sequence"/>
</dbReference>
<dbReference type="STRING" id="1715693.PH7735_02506"/>
<reference evidence="3" key="1">
    <citation type="submission" date="2015-09" db="EMBL/GenBank/DDBJ databases">
        <authorList>
            <person name="Rodrigo-Torres Lidia"/>
            <person name="Arahal R.David."/>
        </authorList>
    </citation>
    <scope>NUCLEOTIDE SEQUENCE [LARGE SCALE GENOMIC DNA]</scope>
    <source>
        <strain evidence="3">CECT 7735</strain>
    </source>
</reference>
<dbReference type="SUPFAM" id="SSF101801">
    <property type="entry name" value="Surface presentation of antigens (SPOA)"/>
    <property type="match status" value="1"/>
</dbReference>
<dbReference type="Gene3D" id="2.30.330.10">
    <property type="entry name" value="SpoA-like"/>
    <property type="match status" value="1"/>
</dbReference>
<dbReference type="Pfam" id="PF01052">
    <property type="entry name" value="FliMN_C"/>
    <property type="match status" value="1"/>
</dbReference>
<organism evidence="2 3">
    <name type="scientific">Shimia thalassica</name>
    <dbReference type="NCBI Taxonomy" id="1715693"/>
    <lineage>
        <taxon>Bacteria</taxon>
        <taxon>Pseudomonadati</taxon>
        <taxon>Pseudomonadota</taxon>
        <taxon>Alphaproteobacteria</taxon>
        <taxon>Rhodobacterales</taxon>
        <taxon>Roseobacteraceae</taxon>
    </lineage>
</organism>
<evidence type="ECO:0000313" key="2">
    <source>
        <dbReference type="EMBL" id="CUK01871.1"/>
    </source>
</evidence>
<keyword evidence="2" id="KW-0966">Cell projection</keyword>
<keyword evidence="3" id="KW-1185">Reference proteome</keyword>
<keyword evidence="2" id="KW-0969">Cilium</keyword>
<dbReference type="InterPro" id="IPR036429">
    <property type="entry name" value="SpoA-like_sf"/>
</dbReference>
<gene>
    <name evidence="2" type="ORF">PH7735_02506</name>
</gene>